<sequence>MAWLKKGLWIVLGLIVAVLAAVFLFLDTWIKLAVEEAGAQATGAEVNVAEVSHTFSPFSVTLSGLQMTDAARPEYNKVTADTIKAEVQLKPLLMNKVIVDQVQILGVKFDQKRAEPGDVYRQPDGSPSPFDNLFNQPVNMPSVDEVLNNNTLKTTQAIEQAQSAYQQHQDQLQQQYQALPDKQALADYKQQLQELQDTDYSNPAELVTAKEKFDRLKEQLKQEQQKVSQFLSSVRQARDDLGPKLASLKDAPQQDYQQLKGVLAGDAAAIGDLTEALFGPQMRQWSDQLLAAYDLVAPMLQSKGESAQTAPSEPLMVFEEFEHLPDILIKQADVSVQWQDYAIDSRWLNITDNHQKLGQATEFMVDAPDSPLWSVLKLDGQFQFLAEGLFAQQSWDLAGLKLGATRLLESDNLTSLLESGLLSATGKLSVNKDQMDGDGVVNLAQLAIQASGENKLTRTIASALSSLSALNIDTGISGHWRSPKLNLSSSLDNQLKDALMASLGEEAQGKLTELQQRLQAKAAGPLDKLTGGQSQWQGWQDLAQGQGDSIETMLEAKLKGALDKEKDKLTDKLKNKLFGGAH</sequence>
<dbReference type="RefSeq" id="WP_109338704.1">
    <property type="nucleotide sequence ID" value="NZ_CP029347.1"/>
</dbReference>
<evidence type="ECO:0000256" key="1">
    <source>
        <dbReference type="SAM" id="Coils"/>
    </source>
</evidence>
<evidence type="ECO:0000256" key="2">
    <source>
        <dbReference type="SAM" id="Phobius"/>
    </source>
</evidence>
<evidence type="ECO:0000313" key="4">
    <source>
        <dbReference type="Proteomes" id="UP000245728"/>
    </source>
</evidence>
<gene>
    <name evidence="3" type="ORF">HMF8227_00536</name>
</gene>
<reference evidence="3 4" key="1">
    <citation type="submission" date="2018-05" db="EMBL/GenBank/DDBJ databases">
        <title>Salinimonas sp. HMF8227 Genome sequencing and assembly.</title>
        <authorList>
            <person name="Kang H."/>
            <person name="Kang J."/>
            <person name="Cha I."/>
            <person name="Kim H."/>
            <person name="Joh K."/>
        </authorList>
    </citation>
    <scope>NUCLEOTIDE SEQUENCE [LARGE SCALE GENOMIC DNA]</scope>
    <source>
        <strain evidence="3 4">HMF8227</strain>
    </source>
</reference>
<name>A0A2S2E0G4_9ALTE</name>
<feature type="coiled-coil region" evidence="1">
    <location>
        <begin position="206"/>
        <end position="233"/>
    </location>
</feature>
<keyword evidence="2" id="KW-1133">Transmembrane helix</keyword>
<protein>
    <recommendedName>
        <fullName evidence="5">TIGR03545 family protein</fullName>
    </recommendedName>
</protein>
<dbReference type="AlphaFoldDB" id="A0A2S2E0G4"/>
<keyword evidence="2" id="KW-0812">Transmembrane</keyword>
<organism evidence="3 4">
    <name type="scientific">Saliniradius amylolyticus</name>
    <dbReference type="NCBI Taxonomy" id="2183582"/>
    <lineage>
        <taxon>Bacteria</taxon>
        <taxon>Pseudomonadati</taxon>
        <taxon>Pseudomonadota</taxon>
        <taxon>Gammaproteobacteria</taxon>
        <taxon>Alteromonadales</taxon>
        <taxon>Alteromonadaceae</taxon>
        <taxon>Saliniradius</taxon>
    </lineage>
</organism>
<dbReference type="InterPro" id="IPR019934">
    <property type="entry name" value="CHP03545"/>
</dbReference>
<feature type="transmembrane region" description="Helical" evidence="2">
    <location>
        <begin position="7"/>
        <end position="26"/>
    </location>
</feature>
<dbReference type="Proteomes" id="UP000245728">
    <property type="component" value="Chromosome"/>
</dbReference>
<dbReference type="NCBIfam" id="TIGR03545">
    <property type="entry name" value="TIGR03545 family protein"/>
    <property type="match status" value="1"/>
</dbReference>
<evidence type="ECO:0000313" key="3">
    <source>
        <dbReference type="EMBL" id="AWL11032.1"/>
    </source>
</evidence>
<dbReference type="KEGG" id="salh:HMF8227_00536"/>
<proteinExistence type="predicted"/>
<evidence type="ECO:0008006" key="5">
    <source>
        <dbReference type="Google" id="ProtNLM"/>
    </source>
</evidence>
<dbReference type="OrthoDB" id="5752177at2"/>
<keyword evidence="1" id="KW-0175">Coiled coil</keyword>
<dbReference type="EMBL" id="CP029347">
    <property type="protein sequence ID" value="AWL11032.1"/>
    <property type="molecule type" value="Genomic_DNA"/>
</dbReference>
<accession>A0A2S2E0G4</accession>
<keyword evidence="4" id="KW-1185">Reference proteome</keyword>
<keyword evidence="2" id="KW-0472">Membrane</keyword>